<dbReference type="GO" id="GO:0051082">
    <property type="term" value="F:unfolded protein binding"/>
    <property type="evidence" value="ECO:0007669"/>
    <property type="project" value="TreeGrafter"/>
</dbReference>
<keyword evidence="8" id="KW-1185">Reference proteome</keyword>
<dbReference type="Pfam" id="PF01025">
    <property type="entry name" value="GrpE"/>
    <property type="match status" value="1"/>
</dbReference>
<keyword evidence="3 4" id="KW-0346">Stress response</keyword>
<gene>
    <name evidence="3" type="primary">grpE</name>
    <name evidence="7" type="ORF">SAMN04488541_101342</name>
</gene>
<dbReference type="OrthoDB" id="9812586at2"/>
<reference evidence="7 8" key="1">
    <citation type="submission" date="2016-10" db="EMBL/GenBank/DDBJ databases">
        <authorList>
            <person name="de Groot N.N."/>
        </authorList>
    </citation>
    <scope>NUCLEOTIDE SEQUENCE [LARGE SCALE GENOMIC DNA]</scope>
    <source>
        <strain>GEY</strain>
        <strain evidence="8">DSM 9560</strain>
    </source>
</reference>
<comment type="similarity">
    <text evidence="1 3 5">Belongs to the GrpE family.</text>
</comment>
<dbReference type="Proteomes" id="UP000199513">
    <property type="component" value="Unassembled WGS sequence"/>
</dbReference>
<dbReference type="EMBL" id="FONY01000013">
    <property type="protein sequence ID" value="SFF02582.1"/>
    <property type="molecule type" value="Genomic_DNA"/>
</dbReference>
<proteinExistence type="inferred from homology"/>
<sequence length="191" mass="22226">MENHNDDTIKDQTNNQEVENVTIEEVSADTQQENQQEVKVHNTENEAEKWKKEFAEMKEKYVRLYADFENYRKRTAKEKLDFMTTANEGLMVSLLPVLDDFERAQKNFDNQDIESLKQGMVLIHDKLFKILEQKGLKPMVDVKGSDFNADYHEAITQIPMPEMQGKVVDELEKGYFLGEKVVRYAKVVVGS</sequence>
<dbReference type="PRINTS" id="PR00773">
    <property type="entry name" value="GRPEPROTEIN"/>
</dbReference>
<evidence type="ECO:0000256" key="1">
    <source>
        <dbReference type="ARBA" id="ARBA00009054"/>
    </source>
</evidence>
<feature type="region of interest" description="Disordered" evidence="6">
    <location>
        <begin position="1"/>
        <end position="44"/>
    </location>
</feature>
<comment type="subcellular location">
    <subcellularLocation>
        <location evidence="3">Cytoplasm</location>
    </subcellularLocation>
</comment>
<organism evidence="7 8">
    <name type="scientific">Thermoflexibacter ruber</name>
    <dbReference type="NCBI Taxonomy" id="1003"/>
    <lineage>
        <taxon>Bacteria</taxon>
        <taxon>Pseudomonadati</taxon>
        <taxon>Bacteroidota</taxon>
        <taxon>Cytophagia</taxon>
        <taxon>Cytophagales</taxon>
        <taxon>Thermoflexibacteraceae</taxon>
        <taxon>Thermoflexibacter</taxon>
    </lineage>
</organism>
<dbReference type="PROSITE" id="PS01071">
    <property type="entry name" value="GRPE"/>
    <property type="match status" value="1"/>
</dbReference>
<dbReference type="SUPFAM" id="SSF51064">
    <property type="entry name" value="Head domain of nucleotide exchange factor GrpE"/>
    <property type="match status" value="1"/>
</dbReference>
<feature type="compositionally biased region" description="Basic and acidic residues" evidence="6">
    <location>
        <begin position="1"/>
        <end position="10"/>
    </location>
</feature>
<dbReference type="PANTHER" id="PTHR21237:SF23">
    <property type="entry name" value="GRPE PROTEIN HOMOLOG, MITOCHONDRIAL"/>
    <property type="match status" value="1"/>
</dbReference>
<dbReference type="GO" id="GO:0000774">
    <property type="term" value="F:adenyl-nucleotide exchange factor activity"/>
    <property type="evidence" value="ECO:0007669"/>
    <property type="project" value="InterPro"/>
</dbReference>
<dbReference type="GO" id="GO:0006457">
    <property type="term" value="P:protein folding"/>
    <property type="evidence" value="ECO:0007669"/>
    <property type="project" value="InterPro"/>
</dbReference>
<evidence type="ECO:0000313" key="8">
    <source>
        <dbReference type="Proteomes" id="UP000199513"/>
    </source>
</evidence>
<keyword evidence="3" id="KW-0963">Cytoplasm</keyword>
<comment type="subunit">
    <text evidence="3">Homodimer.</text>
</comment>
<keyword evidence="2 3" id="KW-0143">Chaperone</keyword>
<dbReference type="STRING" id="1003.SAMN04488541_101342"/>
<dbReference type="Gene3D" id="2.30.22.10">
    <property type="entry name" value="Head domain of nucleotide exchange factor GrpE"/>
    <property type="match status" value="1"/>
</dbReference>
<dbReference type="InterPro" id="IPR000740">
    <property type="entry name" value="GrpE"/>
</dbReference>
<dbReference type="InterPro" id="IPR013805">
    <property type="entry name" value="GrpE_CC"/>
</dbReference>
<name>A0A1I2FB16_9BACT</name>
<accession>A0A1I2FB16</accession>
<evidence type="ECO:0000256" key="2">
    <source>
        <dbReference type="ARBA" id="ARBA00023186"/>
    </source>
</evidence>
<dbReference type="Gene3D" id="3.90.20.20">
    <property type="match status" value="1"/>
</dbReference>
<evidence type="ECO:0000256" key="6">
    <source>
        <dbReference type="SAM" id="MobiDB-lite"/>
    </source>
</evidence>
<evidence type="ECO:0000256" key="5">
    <source>
        <dbReference type="RuleBase" id="RU004478"/>
    </source>
</evidence>
<evidence type="ECO:0000256" key="4">
    <source>
        <dbReference type="RuleBase" id="RU000639"/>
    </source>
</evidence>
<dbReference type="AlphaFoldDB" id="A0A1I2FB16"/>
<dbReference type="CDD" id="cd00446">
    <property type="entry name" value="GrpE"/>
    <property type="match status" value="1"/>
</dbReference>
<dbReference type="RefSeq" id="WP_091544028.1">
    <property type="nucleotide sequence ID" value="NZ_FONY01000013.1"/>
</dbReference>
<dbReference type="GO" id="GO:0042803">
    <property type="term" value="F:protein homodimerization activity"/>
    <property type="evidence" value="ECO:0007669"/>
    <property type="project" value="InterPro"/>
</dbReference>
<dbReference type="GO" id="GO:0051087">
    <property type="term" value="F:protein-folding chaperone binding"/>
    <property type="evidence" value="ECO:0007669"/>
    <property type="project" value="InterPro"/>
</dbReference>
<dbReference type="GO" id="GO:0005737">
    <property type="term" value="C:cytoplasm"/>
    <property type="evidence" value="ECO:0007669"/>
    <property type="project" value="UniProtKB-SubCell"/>
</dbReference>
<evidence type="ECO:0000313" key="7">
    <source>
        <dbReference type="EMBL" id="SFF02582.1"/>
    </source>
</evidence>
<evidence type="ECO:0000256" key="3">
    <source>
        <dbReference type="HAMAP-Rule" id="MF_01151"/>
    </source>
</evidence>
<dbReference type="SUPFAM" id="SSF58014">
    <property type="entry name" value="Coiled-coil domain of nucleotide exchange factor GrpE"/>
    <property type="match status" value="1"/>
</dbReference>
<dbReference type="InterPro" id="IPR009012">
    <property type="entry name" value="GrpE_head"/>
</dbReference>
<dbReference type="HAMAP" id="MF_01151">
    <property type="entry name" value="GrpE"/>
    <property type="match status" value="1"/>
</dbReference>
<comment type="function">
    <text evidence="3 4">Participates actively in the response to hyperosmotic and heat shock by preventing the aggregation of stress-denatured proteins, in association with DnaK and GrpE. It is the nucleotide exchange factor for DnaK and may function as a thermosensor. Unfolded proteins bind initially to DnaJ; upon interaction with the DnaJ-bound protein, DnaK hydrolyzes its bound ATP, resulting in the formation of a stable complex. GrpE releases ADP from DnaK; ATP binding to DnaK triggers the release of the substrate protein, thus completing the reaction cycle. Several rounds of ATP-dependent interactions between DnaJ, DnaK and GrpE are required for fully efficient folding.</text>
</comment>
<dbReference type="PANTHER" id="PTHR21237">
    <property type="entry name" value="GRPE PROTEIN"/>
    <property type="match status" value="1"/>
</dbReference>
<protein>
    <recommendedName>
        <fullName evidence="3 4">Protein GrpE</fullName>
    </recommendedName>
    <alternativeName>
        <fullName evidence="3">HSP-70 cofactor</fullName>
    </alternativeName>
</protein>